<evidence type="ECO:0000313" key="2">
    <source>
        <dbReference type="Proteomes" id="UP000317909"/>
    </source>
</evidence>
<protein>
    <submittedName>
        <fullName evidence="1">Uncharacterized protein</fullName>
    </submittedName>
</protein>
<reference evidence="1 2" key="1">
    <citation type="submission" date="2019-02" db="EMBL/GenBank/DDBJ databases">
        <title>Deep-cultivation of Planctomycetes and their phenomic and genomic characterization uncovers novel biology.</title>
        <authorList>
            <person name="Wiegand S."/>
            <person name="Jogler M."/>
            <person name="Boedeker C."/>
            <person name="Pinto D."/>
            <person name="Vollmers J."/>
            <person name="Rivas-Marin E."/>
            <person name="Kohn T."/>
            <person name="Peeters S.H."/>
            <person name="Heuer A."/>
            <person name="Rast P."/>
            <person name="Oberbeckmann S."/>
            <person name="Bunk B."/>
            <person name="Jeske O."/>
            <person name="Meyerdierks A."/>
            <person name="Storesund J.E."/>
            <person name="Kallscheuer N."/>
            <person name="Luecker S."/>
            <person name="Lage O.M."/>
            <person name="Pohl T."/>
            <person name="Merkel B.J."/>
            <person name="Hornburger P."/>
            <person name="Mueller R.-W."/>
            <person name="Bruemmer F."/>
            <person name="Labrenz M."/>
            <person name="Spormann A.M."/>
            <person name="Op den Camp H."/>
            <person name="Overmann J."/>
            <person name="Amann R."/>
            <person name="Jetten M.S.M."/>
            <person name="Mascher T."/>
            <person name="Medema M.H."/>
            <person name="Devos D.P."/>
            <person name="Kaster A.-K."/>
            <person name="Ovreas L."/>
            <person name="Rohde M."/>
            <person name="Galperin M.Y."/>
            <person name="Jogler C."/>
        </authorList>
    </citation>
    <scope>NUCLEOTIDE SEQUENCE [LARGE SCALE GENOMIC DNA]</scope>
    <source>
        <strain evidence="1 2">I41</strain>
    </source>
</reference>
<organism evidence="1 2">
    <name type="scientific">Lacipirellula limnantheis</name>
    <dbReference type="NCBI Taxonomy" id="2528024"/>
    <lineage>
        <taxon>Bacteria</taxon>
        <taxon>Pseudomonadati</taxon>
        <taxon>Planctomycetota</taxon>
        <taxon>Planctomycetia</taxon>
        <taxon>Pirellulales</taxon>
        <taxon>Lacipirellulaceae</taxon>
        <taxon>Lacipirellula</taxon>
    </lineage>
</organism>
<dbReference type="Proteomes" id="UP000317909">
    <property type="component" value="Chromosome"/>
</dbReference>
<gene>
    <name evidence="1" type="ORF">I41_10910</name>
</gene>
<dbReference type="OrthoDB" id="281424at2"/>
<dbReference type="RefSeq" id="WP_145431542.1">
    <property type="nucleotide sequence ID" value="NZ_CP036339.1"/>
</dbReference>
<dbReference type="AlphaFoldDB" id="A0A517TU78"/>
<name>A0A517TU78_9BACT</name>
<dbReference type="EMBL" id="CP036339">
    <property type="protein sequence ID" value="QDT71929.1"/>
    <property type="molecule type" value="Genomic_DNA"/>
</dbReference>
<evidence type="ECO:0000313" key="1">
    <source>
        <dbReference type="EMBL" id="QDT71929.1"/>
    </source>
</evidence>
<accession>A0A517TU78</accession>
<dbReference type="KEGG" id="llh:I41_10910"/>
<proteinExistence type="predicted"/>
<keyword evidence="2" id="KW-1185">Reference proteome</keyword>
<sequence>MVAPNKTRRVVCTVVRVADEPQIETSRYIRKPSTLVPWADPYIAGLVRRLQSEVRMERAEAADRGEAHALEMFDNRGAVAWLAQSAVADLDPPSPAIDEDWHWSEMPRWSFDDEAIAE</sequence>